<accession>A0A090IL56</accession>
<evidence type="ECO:0000256" key="2">
    <source>
        <dbReference type="SAM" id="Phobius"/>
    </source>
</evidence>
<feature type="transmembrane region" description="Helical" evidence="2">
    <location>
        <begin position="277"/>
        <end position="294"/>
    </location>
</feature>
<dbReference type="Proteomes" id="UP000032427">
    <property type="component" value="Chromosome 1"/>
</dbReference>
<name>A0A090IL56_9GAMM</name>
<gene>
    <name evidence="4" type="ORF">AWOD_I_1399</name>
</gene>
<dbReference type="Pfam" id="PF06738">
    <property type="entry name" value="ThrE"/>
    <property type="match status" value="1"/>
</dbReference>
<feature type="transmembrane region" description="Helical" evidence="2">
    <location>
        <begin position="177"/>
        <end position="198"/>
    </location>
</feature>
<dbReference type="PANTHER" id="PTHR31082">
    <property type="entry name" value="PHEROMONE-REGULATED MEMBRANE PROTEIN 10"/>
    <property type="match status" value="1"/>
</dbReference>
<feature type="transmembrane region" description="Helical" evidence="2">
    <location>
        <begin position="252"/>
        <end position="270"/>
    </location>
</feature>
<keyword evidence="5" id="KW-1185">Reference proteome</keyword>
<dbReference type="GO" id="GO:0022857">
    <property type="term" value="F:transmembrane transporter activity"/>
    <property type="evidence" value="ECO:0007669"/>
    <property type="project" value="InterPro"/>
</dbReference>
<sequence length="391" mass="42743">MPSQYRINRIVDIGDTLHRCGCAPYKVERYTMFYANKHGVNCMIQATPTAINYQFPDDNNAVILKRHKPASIDLGLLANTIIRLQQPLSETPPPPAEGVHFPTWVVALANILIPPAFLMLVGSTYEALWVSFLLGFVVWACQAVCTKRRSLAVEFFSAVIVTLIVTFIASLGIPIPVLALCIAAIVLFVPGLSIANALECLAFNDLVSGTSLLGQCFLTLIKLFIGIIIGLHVGEALWGVPEYTDYQNEFPIWLQIIGLPIISFSIGVMFKARPKDMIYSLPVAVLGMWGPFYLGFDGGWVVGTWVTTVLITLYGTWIAKKLNLTGIIFIMQGIIILVPGSRVLVSASQSVFEASILPIPSIGLSALFMFSAIVAGQVTAYSIYSPKIERD</sequence>
<dbReference type="PANTHER" id="PTHR31082:SF4">
    <property type="entry name" value="PHEROMONE-REGULATED MEMBRANE PROTEIN 10"/>
    <property type="match status" value="1"/>
</dbReference>
<keyword evidence="2" id="KW-0812">Transmembrane</keyword>
<feature type="transmembrane region" description="Helical" evidence="2">
    <location>
        <begin position="152"/>
        <end position="171"/>
    </location>
</feature>
<feature type="transmembrane region" description="Helical" evidence="2">
    <location>
        <begin position="127"/>
        <end position="145"/>
    </location>
</feature>
<dbReference type="STRING" id="80852.AWOD_I_1399"/>
<proteinExistence type="inferred from homology"/>
<dbReference type="OrthoDB" id="1490274at2"/>
<reference evidence="5" key="1">
    <citation type="submission" date="2014-09" db="EMBL/GenBank/DDBJ databases">
        <authorList>
            <person name="Hjerde E."/>
        </authorList>
    </citation>
    <scope>NUCLEOTIDE SEQUENCE [LARGE SCALE GENOMIC DNA]</scope>
    <source>
        <strain evidence="5">06/09/139</strain>
    </source>
</reference>
<feature type="transmembrane region" description="Helical" evidence="2">
    <location>
        <begin position="210"/>
        <end position="232"/>
    </location>
</feature>
<protein>
    <submittedName>
        <fullName evidence="4">Membrane protein</fullName>
    </submittedName>
</protein>
<feature type="domain" description="Threonine/serine exporter-like N-terminal" evidence="3">
    <location>
        <begin position="100"/>
        <end position="233"/>
    </location>
</feature>
<dbReference type="KEGG" id="awd:AWOD_I_1399"/>
<dbReference type="HOGENOM" id="CLU_713607_0_0_6"/>
<evidence type="ECO:0000259" key="3">
    <source>
        <dbReference type="Pfam" id="PF06738"/>
    </source>
</evidence>
<evidence type="ECO:0000256" key="1">
    <source>
        <dbReference type="ARBA" id="ARBA00034125"/>
    </source>
</evidence>
<dbReference type="PATRIC" id="fig|80852.17.peg.1437"/>
<evidence type="ECO:0000313" key="4">
    <source>
        <dbReference type="EMBL" id="CED71476.1"/>
    </source>
</evidence>
<dbReference type="InterPro" id="IPR051361">
    <property type="entry name" value="ThrE/Ser_Exporter"/>
</dbReference>
<feature type="transmembrane region" description="Helical" evidence="2">
    <location>
        <begin position="300"/>
        <end position="319"/>
    </location>
</feature>
<dbReference type="AlphaFoldDB" id="A0A090IL56"/>
<organism evidence="4 5">
    <name type="scientific">Aliivibrio wodanis</name>
    <dbReference type="NCBI Taxonomy" id="80852"/>
    <lineage>
        <taxon>Bacteria</taxon>
        <taxon>Pseudomonadati</taxon>
        <taxon>Pseudomonadota</taxon>
        <taxon>Gammaproteobacteria</taxon>
        <taxon>Vibrionales</taxon>
        <taxon>Vibrionaceae</taxon>
        <taxon>Aliivibrio</taxon>
    </lineage>
</organism>
<comment type="similarity">
    <text evidence="1">Belongs to the ThrE exporter (TC 2.A.79) family.</text>
</comment>
<dbReference type="GO" id="GO:0016020">
    <property type="term" value="C:membrane"/>
    <property type="evidence" value="ECO:0007669"/>
    <property type="project" value="UniProtKB-SubCell"/>
</dbReference>
<dbReference type="EMBL" id="LN554846">
    <property type="protein sequence ID" value="CED71476.1"/>
    <property type="molecule type" value="Genomic_DNA"/>
</dbReference>
<keyword evidence="2" id="KW-1133">Transmembrane helix</keyword>
<dbReference type="InterPro" id="IPR010619">
    <property type="entry name" value="ThrE-like_N"/>
</dbReference>
<feature type="transmembrane region" description="Helical" evidence="2">
    <location>
        <begin position="326"/>
        <end position="345"/>
    </location>
</feature>
<keyword evidence="2" id="KW-0472">Membrane</keyword>
<dbReference type="GeneID" id="28540956"/>
<evidence type="ECO:0000313" key="5">
    <source>
        <dbReference type="Proteomes" id="UP000032427"/>
    </source>
</evidence>
<feature type="transmembrane region" description="Helical" evidence="2">
    <location>
        <begin position="357"/>
        <end position="384"/>
    </location>
</feature>